<comment type="caution">
    <text evidence="2">The sequence shown here is derived from an EMBL/GenBank/DDBJ whole genome shotgun (WGS) entry which is preliminary data.</text>
</comment>
<evidence type="ECO:0000259" key="1">
    <source>
        <dbReference type="Pfam" id="PF01636"/>
    </source>
</evidence>
<sequence length="325" mass="39131">MNRQYFEDRDGFNDRLLLFMKNNAGLPFTNIRQVKHGVWVLSTSYDKWILKEFPSIYKLSIQIDFTKELKKNGFAKTYSFFPSLFQLDDRIFGLIQYIDSNHIGPYQYDNDENIGSALDTIKNFHLTTHRFVESFKEQIPTFKQISKWDKRLIDYYTFINLHRFNPVYSHLKRLAQYGSWALQQMKEQPSYFEKGYQCIIHGDLASHNFIEGKDGTLFLIDFDLISISPAEIDLLQFCNRILPFLKWDEDRLFSFEHLRHLKNVQPFLAALVYPTDIFREWIFFSTKDVEEQSKKWAHVQRLTFHQYKERLAFYEKIIEKVEKWI</sequence>
<accession>A0A942YHW0</accession>
<dbReference type="PANTHER" id="PTHR39179:SF3">
    <property type="entry name" value="COTS-RELATED PROTEIN"/>
    <property type="match status" value="1"/>
</dbReference>
<dbReference type="InterPro" id="IPR002575">
    <property type="entry name" value="Aminoglycoside_PTrfase"/>
</dbReference>
<dbReference type="GO" id="GO:0042601">
    <property type="term" value="C:endospore-forming forespore"/>
    <property type="evidence" value="ECO:0007669"/>
    <property type="project" value="TreeGrafter"/>
</dbReference>
<proteinExistence type="predicted"/>
<evidence type="ECO:0000313" key="3">
    <source>
        <dbReference type="Proteomes" id="UP000681414"/>
    </source>
</evidence>
<dbReference type="Proteomes" id="UP000681414">
    <property type="component" value="Unassembled WGS sequence"/>
</dbReference>
<dbReference type="AlphaFoldDB" id="A0A942YHW0"/>
<dbReference type="InterPro" id="IPR011009">
    <property type="entry name" value="Kinase-like_dom_sf"/>
</dbReference>
<reference evidence="2 3" key="1">
    <citation type="submission" date="2021-05" db="EMBL/GenBank/DDBJ databases">
        <title>Novel Bacillus species.</title>
        <authorList>
            <person name="Liu G."/>
        </authorList>
    </citation>
    <scope>NUCLEOTIDE SEQUENCE [LARGE SCALE GENOMIC DNA]</scope>
    <source>
        <strain evidence="3">FJAT-49780</strain>
    </source>
</reference>
<feature type="domain" description="Aminoglycoside phosphotransferase" evidence="1">
    <location>
        <begin position="40"/>
        <end position="243"/>
    </location>
</feature>
<evidence type="ECO:0000313" key="2">
    <source>
        <dbReference type="EMBL" id="MBS4194811.1"/>
    </source>
</evidence>
<dbReference type="RefSeq" id="WP_213123964.1">
    <property type="nucleotide sequence ID" value="NZ_JAGYPG010000001.1"/>
</dbReference>
<organism evidence="2 3">
    <name type="scientific">Lederbergia citri</name>
    <dbReference type="NCBI Taxonomy" id="2833580"/>
    <lineage>
        <taxon>Bacteria</taxon>
        <taxon>Bacillati</taxon>
        <taxon>Bacillota</taxon>
        <taxon>Bacilli</taxon>
        <taxon>Bacillales</taxon>
        <taxon>Bacillaceae</taxon>
        <taxon>Lederbergia</taxon>
    </lineage>
</organism>
<dbReference type="Gene3D" id="3.90.1200.10">
    <property type="match status" value="1"/>
</dbReference>
<keyword evidence="3" id="KW-1185">Reference proteome</keyword>
<dbReference type="Pfam" id="PF01636">
    <property type="entry name" value="APH"/>
    <property type="match status" value="1"/>
</dbReference>
<dbReference type="EMBL" id="JAGYPG010000001">
    <property type="protein sequence ID" value="MBS4194811.1"/>
    <property type="molecule type" value="Genomic_DNA"/>
</dbReference>
<gene>
    <name evidence="2" type="ORF">KHA97_06940</name>
</gene>
<dbReference type="PANTHER" id="PTHR39179">
    <property type="entry name" value="SPORE COAT PROTEIN I"/>
    <property type="match status" value="1"/>
</dbReference>
<dbReference type="SUPFAM" id="SSF56112">
    <property type="entry name" value="Protein kinase-like (PK-like)"/>
    <property type="match status" value="1"/>
</dbReference>
<dbReference type="InterPro" id="IPR047175">
    <property type="entry name" value="CotS-like"/>
</dbReference>
<protein>
    <submittedName>
        <fullName evidence="2">Phosphotransferase</fullName>
    </submittedName>
</protein>
<name>A0A942YHW0_9BACI</name>